<evidence type="ECO:0000313" key="3">
    <source>
        <dbReference type="EMBL" id="CAF4913835.1"/>
    </source>
</evidence>
<evidence type="ECO:0000313" key="4">
    <source>
        <dbReference type="Proteomes" id="UP000681720"/>
    </source>
</evidence>
<dbReference type="EMBL" id="CAJOBH010067336">
    <property type="protein sequence ID" value="CAF4454765.1"/>
    <property type="molecule type" value="Genomic_DNA"/>
</dbReference>
<dbReference type="EMBL" id="CAJOBJ010179782">
    <property type="protein sequence ID" value="CAF4913835.1"/>
    <property type="molecule type" value="Genomic_DNA"/>
</dbReference>
<evidence type="ECO:0000313" key="2">
    <source>
        <dbReference type="EMBL" id="CAF4454765.1"/>
    </source>
</evidence>
<accession>A0A8S3CH69</accession>
<protein>
    <recommendedName>
        <fullName evidence="1">Calponin-homology (CH) domain-containing protein</fullName>
    </recommendedName>
</protein>
<dbReference type="Gene3D" id="1.10.418.10">
    <property type="entry name" value="Calponin-like domain"/>
    <property type="match status" value="1"/>
</dbReference>
<feature type="non-terminal residue" evidence="3">
    <location>
        <position position="1"/>
    </location>
</feature>
<sequence>ISYALSDGVVLCHFINQIRPRAVQSIHVPSQAVPRLSLAKCRRNVENFIEASRRLGVPE</sequence>
<proteinExistence type="predicted"/>
<dbReference type="InterPro" id="IPR001715">
    <property type="entry name" value="CH_dom"/>
</dbReference>
<reference evidence="3" key="1">
    <citation type="submission" date="2021-02" db="EMBL/GenBank/DDBJ databases">
        <authorList>
            <person name="Nowell W R."/>
        </authorList>
    </citation>
    <scope>NUCLEOTIDE SEQUENCE</scope>
</reference>
<dbReference type="AlphaFoldDB" id="A0A8S3CH69"/>
<evidence type="ECO:0000259" key="1">
    <source>
        <dbReference type="PROSITE" id="PS50021"/>
    </source>
</evidence>
<dbReference type="Pfam" id="PF00307">
    <property type="entry name" value="CH"/>
    <property type="match status" value="1"/>
</dbReference>
<organism evidence="3 4">
    <name type="scientific">Rotaria magnacalcarata</name>
    <dbReference type="NCBI Taxonomy" id="392030"/>
    <lineage>
        <taxon>Eukaryota</taxon>
        <taxon>Metazoa</taxon>
        <taxon>Spiralia</taxon>
        <taxon>Gnathifera</taxon>
        <taxon>Rotifera</taxon>
        <taxon>Eurotatoria</taxon>
        <taxon>Bdelloidea</taxon>
        <taxon>Philodinida</taxon>
        <taxon>Philodinidae</taxon>
        <taxon>Rotaria</taxon>
    </lineage>
</organism>
<name>A0A8S3CH69_9BILA</name>
<comment type="caution">
    <text evidence="3">The sequence shown here is derived from an EMBL/GenBank/DDBJ whole genome shotgun (WGS) entry which is preliminary data.</text>
</comment>
<dbReference type="SUPFAM" id="SSF47576">
    <property type="entry name" value="Calponin-homology domain, CH-domain"/>
    <property type="match status" value="1"/>
</dbReference>
<dbReference type="Proteomes" id="UP000681720">
    <property type="component" value="Unassembled WGS sequence"/>
</dbReference>
<dbReference type="InterPro" id="IPR036872">
    <property type="entry name" value="CH_dom_sf"/>
</dbReference>
<gene>
    <name evidence="2" type="ORF">BYL167_LOCUS33925</name>
    <name evidence="3" type="ORF">GIL414_LOCUS52459</name>
</gene>
<dbReference type="Proteomes" id="UP000681967">
    <property type="component" value="Unassembled WGS sequence"/>
</dbReference>
<feature type="non-terminal residue" evidence="3">
    <location>
        <position position="59"/>
    </location>
</feature>
<dbReference type="PROSITE" id="PS50021">
    <property type="entry name" value="CH"/>
    <property type="match status" value="1"/>
</dbReference>
<feature type="domain" description="Calponin-homology (CH)" evidence="1">
    <location>
        <begin position="1"/>
        <end position="59"/>
    </location>
</feature>